<comment type="caution">
    <text evidence="7">The sequence shown here is derived from an EMBL/GenBank/DDBJ whole genome shotgun (WGS) entry which is preliminary data.</text>
</comment>
<evidence type="ECO:0000256" key="2">
    <source>
        <dbReference type="ARBA" id="ARBA00023015"/>
    </source>
</evidence>
<dbReference type="GO" id="GO:0005829">
    <property type="term" value="C:cytosol"/>
    <property type="evidence" value="ECO:0007669"/>
    <property type="project" value="TreeGrafter"/>
</dbReference>
<keyword evidence="4" id="KW-0804">Transcription</keyword>
<dbReference type="InterPro" id="IPR050950">
    <property type="entry name" value="HTH-type_LysR_regulators"/>
</dbReference>
<protein>
    <submittedName>
        <fullName evidence="7">DNA-binding transcriptional LysR family regulator</fullName>
    </submittedName>
</protein>
<dbReference type="PROSITE" id="PS50931">
    <property type="entry name" value="HTH_LYSR"/>
    <property type="match status" value="1"/>
</dbReference>
<dbReference type="CDD" id="cd08440">
    <property type="entry name" value="PBP2_LTTR_like_4"/>
    <property type="match status" value="1"/>
</dbReference>
<dbReference type="Pfam" id="PF03466">
    <property type="entry name" value="LysR_substrate"/>
    <property type="match status" value="1"/>
</dbReference>
<comment type="similarity">
    <text evidence="1">Belongs to the LysR transcriptional regulatory family.</text>
</comment>
<dbReference type="InterPro" id="IPR036390">
    <property type="entry name" value="WH_DNA-bd_sf"/>
</dbReference>
<dbReference type="GO" id="GO:0003677">
    <property type="term" value="F:DNA binding"/>
    <property type="evidence" value="ECO:0007669"/>
    <property type="project" value="UniProtKB-KW"/>
</dbReference>
<sequence>MNVTLRQMRAFVEVVHCGGFTAASRRLHLTQSATSLLVRELEGQLGLQLLDRSTRKLAVTEGGAEFLQHAERILGEVEQAIRRTQDLVQMRRGRVTVATTPVMAATLLPDAIATFQAAHPAIEVRLSDAPVDVILRQVQQGEVDLGVGVFTGNEVELNRSLLMRHPLGAMIPSAWPLARRRRDLAWADLASQPMIVVPQSSGSLPQIDRVLHQSGIAAEPRFEVHYLWSAIGLVEAGLGIAVLPSYAGLLARSKRARFRVLHDPVVYRKIELVTQPGRSLSPAAASFRAHLAAHCKQFEERG</sequence>
<name>A0A4Q7NLB1_9BURK</name>
<dbReference type="PANTHER" id="PTHR30419">
    <property type="entry name" value="HTH-TYPE TRANSCRIPTIONAL REGULATOR YBHD"/>
    <property type="match status" value="1"/>
</dbReference>
<keyword evidence="5" id="KW-1133">Transmembrane helix</keyword>
<dbReference type="RefSeq" id="WP_130357008.1">
    <property type="nucleotide sequence ID" value="NZ_SGXC01000001.1"/>
</dbReference>
<organism evidence="7 8">
    <name type="scientific">Pigmentiphaga kullae</name>
    <dbReference type="NCBI Taxonomy" id="151784"/>
    <lineage>
        <taxon>Bacteria</taxon>
        <taxon>Pseudomonadati</taxon>
        <taxon>Pseudomonadota</taxon>
        <taxon>Betaproteobacteria</taxon>
        <taxon>Burkholderiales</taxon>
        <taxon>Alcaligenaceae</taxon>
        <taxon>Pigmentiphaga</taxon>
    </lineage>
</organism>
<dbReference type="PANTHER" id="PTHR30419:SF8">
    <property type="entry name" value="NITROGEN ASSIMILATION TRANSCRIPTIONAL ACTIVATOR-RELATED"/>
    <property type="match status" value="1"/>
</dbReference>
<accession>A0A4Q7NLB1</accession>
<feature type="domain" description="HTH lysR-type" evidence="6">
    <location>
        <begin position="3"/>
        <end position="60"/>
    </location>
</feature>
<dbReference type="OrthoDB" id="8675247at2"/>
<dbReference type="InterPro" id="IPR036388">
    <property type="entry name" value="WH-like_DNA-bd_sf"/>
</dbReference>
<dbReference type="Gene3D" id="3.40.190.290">
    <property type="match status" value="1"/>
</dbReference>
<keyword evidence="5" id="KW-0472">Membrane</keyword>
<proteinExistence type="inferred from homology"/>
<evidence type="ECO:0000256" key="3">
    <source>
        <dbReference type="ARBA" id="ARBA00023125"/>
    </source>
</evidence>
<dbReference type="SUPFAM" id="SSF53850">
    <property type="entry name" value="Periplasmic binding protein-like II"/>
    <property type="match status" value="1"/>
</dbReference>
<dbReference type="EMBL" id="SGXC01000001">
    <property type="protein sequence ID" value="RZS85859.1"/>
    <property type="molecule type" value="Genomic_DNA"/>
</dbReference>
<reference evidence="7 8" key="1">
    <citation type="submission" date="2019-02" db="EMBL/GenBank/DDBJ databases">
        <title>Genomic Encyclopedia of Type Strains, Phase IV (KMG-IV): sequencing the most valuable type-strain genomes for metagenomic binning, comparative biology and taxonomic classification.</title>
        <authorList>
            <person name="Goeker M."/>
        </authorList>
    </citation>
    <scope>NUCLEOTIDE SEQUENCE [LARGE SCALE GENOMIC DNA]</scope>
    <source>
        <strain evidence="7 8">K24</strain>
    </source>
</reference>
<keyword evidence="8" id="KW-1185">Reference proteome</keyword>
<evidence type="ECO:0000256" key="1">
    <source>
        <dbReference type="ARBA" id="ARBA00009437"/>
    </source>
</evidence>
<dbReference type="PRINTS" id="PR00039">
    <property type="entry name" value="HTHLYSR"/>
</dbReference>
<dbReference type="FunFam" id="1.10.10.10:FF:000001">
    <property type="entry name" value="LysR family transcriptional regulator"/>
    <property type="match status" value="1"/>
</dbReference>
<gene>
    <name evidence="7" type="ORF">EV675_1889</name>
</gene>
<keyword evidence="5" id="KW-0812">Transmembrane</keyword>
<evidence type="ECO:0000256" key="4">
    <source>
        <dbReference type="ARBA" id="ARBA00023163"/>
    </source>
</evidence>
<dbReference type="Gene3D" id="1.10.10.10">
    <property type="entry name" value="Winged helix-like DNA-binding domain superfamily/Winged helix DNA-binding domain"/>
    <property type="match status" value="1"/>
</dbReference>
<evidence type="ECO:0000313" key="7">
    <source>
        <dbReference type="EMBL" id="RZS85859.1"/>
    </source>
</evidence>
<evidence type="ECO:0000259" key="6">
    <source>
        <dbReference type="PROSITE" id="PS50931"/>
    </source>
</evidence>
<dbReference type="AlphaFoldDB" id="A0A4Q7NLB1"/>
<evidence type="ECO:0000313" key="8">
    <source>
        <dbReference type="Proteomes" id="UP000292445"/>
    </source>
</evidence>
<keyword evidence="3 7" id="KW-0238">DNA-binding</keyword>
<dbReference type="InterPro" id="IPR000847">
    <property type="entry name" value="LysR_HTH_N"/>
</dbReference>
<evidence type="ECO:0000256" key="5">
    <source>
        <dbReference type="SAM" id="Phobius"/>
    </source>
</evidence>
<dbReference type="Proteomes" id="UP000292445">
    <property type="component" value="Unassembled WGS sequence"/>
</dbReference>
<dbReference type="GO" id="GO:0003700">
    <property type="term" value="F:DNA-binding transcription factor activity"/>
    <property type="evidence" value="ECO:0007669"/>
    <property type="project" value="InterPro"/>
</dbReference>
<dbReference type="InterPro" id="IPR005119">
    <property type="entry name" value="LysR_subst-bd"/>
</dbReference>
<keyword evidence="2" id="KW-0805">Transcription regulation</keyword>
<dbReference type="Pfam" id="PF00126">
    <property type="entry name" value="HTH_1"/>
    <property type="match status" value="1"/>
</dbReference>
<feature type="transmembrane region" description="Helical" evidence="5">
    <location>
        <begin position="226"/>
        <end position="249"/>
    </location>
</feature>
<dbReference type="SUPFAM" id="SSF46785">
    <property type="entry name" value="Winged helix' DNA-binding domain"/>
    <property type="match status" value="1"/>
</dbReference>